<evidence type="ECO:0000313" key="2">
    <source>
        <dbReference type="EMBL" id="KAG8095731.1"/>
    </source>
</evidence>
<sequence>MRDSRATQWGTFARPSSPKITFDPTEDLLEGNSTRRTGIIAKRRRGDRDNSRKGWAKGTQNRRTRAVSEKDGSGGTSRKGVVALLTRGLGTEGNPGREQRPPRRRGRDWAQNGANFDSGMSRDLRSQTRRRSPPGSKNRDHIVERDPLDRPRGSRDVLILLFIIKKRLISAYVQTLDVCDFSSSCTLWFSPAACDVFQRHVLLFEGF</sequence>
<evidence type="ECO:0000256" key="1">
    <source>
        <dbReference type="SAM" id="MobiDB-lite"/>
    </source>
</evidence>
<organism evidence="2 3">
    <name type="scientific">Zizania palustris</name>
    <name type="common">Northern wild rice</name>
    <dbReference type="NCBI Taxonomy" id="103762"/>
    <lineage>
        <taxon>Eukaryota</taxon>
        <taxon>Viridiplantae</taxon>
        <taxon>Streptophyta</taxon>
        <taxon>Embryophyta</taxon>
        <taxon>Tracheophyta</taxon>
        <taxon>Spermatophyta</taxon>
        <taxon>Magnoliopsida</taxon>
        <taxon>Liliopsida</taxon>
        <taxon>Poales</taxon>
        <taxon>Poaceae</taxon>
        <taxon>BOP clade</taxon>
        <taxon>Oryzoideae</taxon>
        <taxon>Oryzeae</taxon>
        <taxon>Zizaniinae</taxon>
        <taxon>Zizania</taxon>
    </lineage>
</organism>
<comment type="caution">
    <text evidence="2">The sequence shown here is derived from an EMBL/GenBank/DDBJ whole genome shotgun (WGS) entry which is preliminary data.</text>
</comment>
<keyword evidence="3" id="KW-1185">Reference proteome</keyword>
<feature type="compositionally biased region" description="Basic and acidic residues" evidence="1">
    <location>
        <begin position="137"/>
        <end position="148"/>
    </location>
</feature>
<gene>
    <name evidence="2" type="ORF">GUJ93_ZPchr0013g35463</name>
</gene>
<reference evidence="2" key="2">
    <citation type="submission" date="2021-02" db="EMBL/GenBank/DDBJ databases">
        <authorList>
            <person name="Kimball J.A."/>
            <person name="Haas M.W."/>
            <person name="Macchietto M."/>
            <person name="Kono T."/>
            <person name="Duquette J."/>
            <person name="Shao M."/>
        </authorList>
    </citation>
    <scope>NUCLEOTIDE SEQUENCE</scope>
    <source>
        <tissue evidence="2">Fresh leaf tissue</tissue>
    </source>
</reference>
<name>A0A8J5WS53_ZIZPA</name>
<dbReference type="Proteomes" id="UP000729402">
    <property type="component" value="Unassembled WGS sequence"/>
</dbReference>
<dbReference type="EMBL" id="JAAALK010000079">
    <property type="protein sequence ID" value="KAG8095731.1"/>
    <property type="molecule type" value="Genomic_DNA"/>
</dbReference>
<protein>
    <submittedName>
        <fullName evidence="2">Uncharacterized protein</fullName>
    </submittedName>
</protein>
<feature type="region of interest" description="Disordered" evidence="1">
    <location>
        <begin position="1"/>
        <end position="148"/>
    </location>
</feature>
<feature type="compositionally biased region" description="Polar residues" evidence="1">
    <location>
        <begin position="1"/>
        <end position="10"/>
    </location>
</feature>
<proteinExistence type="predicted"/>
<dbReference type="AlphaFoldDB" id="A0A8J5WS53"/>
<evidence type="ECO:0000313" key="3">
    <source>
        <dbReference type="Proteomes" id="UP000729402"/>
    </source>
</evidence>
<accession>A0A8J5WS53</accession>
<reference evidence="2" key="1">
    <citation type="journal article" date="2021" name="bioRxiv">
        <title>Whole Genome Assembly and Annotation of Northern Wild Rice, Zizania palustris L., Supports a Whole Genome Duplication in the Zizania Genus.</title>
        <authorList>
            <person name="Haas M."/>
            <person name="Kono T."/>
            <person name="Macchietto M."/>
            <person name="Millas R."/>
            <person name="McGilp L."/>
            <person name="Shao M."/>
            <person name="Duquette J."/>
            <person name="Hirsch C.N."/>
            <person name="Kimball J."/>
        </authorList>
    </citation>
    <scope>NUCLEOTIDE SEQUENCE</scope>
    <source>
        <tissue evidence="2">Fresh leaf tissue</tissue>
    </source>
</reference>